<dbReference type="Gene3D" id="3.40.30.10">
    <property type="entry name" value="Glutaredoxin"/>
    <property type="match status" value="1"/>
</dbReference>
<gene>
    <name evidence="4" type="ORF">EFP84_12715</name>
</gene>
<organism evidence="4 5">
    <name type="scientific">Leptospira kmetyi</name>
    <dbReference type="NCBI Taxonomy" id="408139"/>
    <lineage>
        <taxon>Bacteria</taxon>
        <taxon>Pseudomonadati</taxon>
        <taxon>Spirochaetota</taxon>
        <taxon>Spirochaetia</taxon>
        <taxon>Leptospirales</taxon>
        <taxon>Leptospiraceae</taxon>
        <taxon>Leptospira</taxon>
    </lineage>
</organism>
<comment type="similarity">
    <text evidence="1">Belongs to the GST superfamily. NadH family.</text>
</comment>
<accession>A0AAD0XPE0</accession>
<evidence type="ECO:0000256" key="1">
    <source>
        <dbReference type="PIRNR" id="PIRNR006386"/>
    </source>
</evidence>
<feature type="domain" description="DSBA-like thioredoxin" evidence="3">
    <location>
        <begin position="7"/>
        <end position="197"/>
    </location>
</feature>
<dbReference type="GO" id="GO:0004364">
    <property type="term" value="F:glutathione transferase activity"/>
    <property type="evidence" value="ECO:0007669"/>
    <property type="project" value="TreeGrafter"/>
</dbReference>
<dbReference type="EMBL" id="CP033614">
    <property type="protein sequence ID" value="AYV56289.1"/>
    <property type="molecule type" value="Genomic_DNA"/>
</dbReference>
<dbReference type="InterPro" id="IPR001853">
    <property type="entry name" value="DSBA-like_thioredoxin_dom"/>
</dbReference>
<dbReference type="CDD" id="cd03022">
    <property type="entry name" value="DsbA_HCCA_Iso"/>
    <property type="match status" value="1"/>
</dbReference>
<evidence type="ECO:0000259" key="3">
    <source>
        <dbReference type="Pfam" id="PF01323"/>
    </source>
</evidence>
<dbReference type="InterPro" id="IPR014440">
    <property type="entry name" value="HCCAis_GSTk"/>
</dbReference>
<dbReference type="InterPro" id="IPR051924">
    <property type="entry name" value="GST_Kappa/NadH"/>
</dbReference>
<evidence type="ECO:0000313" key="5">
    <source>
        <dbReference type="Proteomes" id="UP000276407"/>
    </source>
</evidence>
<evidence type="ECO:0000313" key="4">
    <source>
        <dbReference type="EMBL" id="AYV56289.1"/>
    </source>
</evidence>
<proteinExistence type="inferred from homology"/>
<dbReference type="PIRSF" id="PIRSF006386">
    <property type="entry name" value="HCCAis_GSTk"/>
    <property type="match status" value="1"/>
</dbReference>
<sequence length="200" mass="23282">MNRMQKIEFFFEFASTYSYLSVMRIEKRIQDLNVEIVWRPFLLGPIFKEQGWNDSPFNIYPSKGKYMWKDLTRRSRKYGIDFVVPTQFPRNGLLASRITVANADQPWISSFIRETFRANFAKDSDISDPEILISILNGLGLNGNEIVENSKKEEVKNLLRKQTERAMDLGIFGAPSFIVGNELFWGDDRLEDALEELKHS</sequence>
<protein>
    <recommendedName>
        <fullName evidence="1">2-hydroxychromene-2-carboxylate isomerase</fullName>
        <ecNumber evidence="1">5.99.1.4</ecNumber>
    </recommendedName>
</protein>
<dbReference type="GO" id="GO:0018845">
    <property type="term" value="F:2-hydroxychromene-2-carboxylate isomerase activity"/>
    <property type="evidence" value="ECO:0007669"/>
    <property type="project" value="UniProtKB-UniRule"/>
</dbReference>
<dbReference type="AlphaFoldDB" id="A0AAD0XPE0"/>
<dbReference type="SUPFAM" id="SSF52833">
    <property type="entry name" value="Thioredoxin-like"/>
    <property type="match status" value="1"/>
</dbReference>
<dbReference type="Proteomes" id="UP000276407">
    <property type="component" value="Chromosome 1"/>
</dbReference>
<dbReference type="PANTHER" id="PTHR42943:SF2">
    <property type="entry name" value="GLUTATHIONE S-TRANSFERASE KAPPA 1"/>
    <property type="match status" value="1"/>
</dbReference>
<reference evidence="4 5" key="1">
    <citation type="submission" date="2018-11" db="EMBL/GenBank/DDBJ databases">
        <title>Complete genome sequence of Leptospira kmetyi isolate LS 001/16 from soil sample associated with a leptospirosis patient in Kelantan.</title>
        <authorList>
            <person name="Muhammad Yusoff F."/>
            <person name="Muhammad Yusoff S."/>
            <person name="Ahmad M.N."/>
            <person name="Yusof N.Y."/>
            <person name="Aziah I."/>
        </authorList>
    </citation>
    <scope>NUCLEOTIDE SEQUENCE [LARGE SCALE GENOMIC DNA]</scope>
    <source>
        <strain evidence="4 5">LS 001/16</strain>
    </source>
</reference>
<dbReference type="Pfam" id="PF01323">
    <property type="entry name" value="DSBA"/>
    <property type="match status" value="1"/>
</dbReference>
<dbReference type="GO" id="GO:0004602">
    <property type="term" value="F:glutathione peroxidase activity"/>
    <property type="evidence" value="ECO:0007669"/>
    <property type="project" value="TreeGrafter"/>
</dbReference>
<dbReference type="GO" id="GO:0006749">
    <property type="term" value="P:glutathione metabolic process"/>
    <property type="evidence" value="ECO:0007669"/>
    <property type="project" value="TreeGrafter"/>
</dbReference>
<dbReference type="PANTHER" id="PTHR42943">
    <property type="entry name" value="GLUTATHIONE S-TRANSFERASE KAPPA"/>
    <property type="match status" value="1"/>
</dbReference>
<comment type="catalytic activity">
    <reaction evidence="1">
        <text>2-hydroxychromene-2-carboxylate = (3E)-4-(2-hydroxyphenyl)-2-oxobut-3-enoate</text>
        <dbReference type="Rhea" id="RHEA:27401"/>
        <dbReference type="ChEBI" id="CHEBI:59350"/>
        <dbReference type="ChEBI" id="CHEBI:59353"/>
        <dbReference type="EC" id="5.99.1.4"/>
    </reaction>
</comment>
<dbReference type="InterPro" id="IPR044087">
    <property type="entry name" value="NahD-like"/>
</dbReference>
<evidence type="ECO:0000256" key="2">
    <source>
        <dbReference type="PIRSR" id="PIRSR006386-1"/>
    </source>
</evidence>
<keyword evidence="1 4" id="KW-0413">Isomerase</keyword>
<dbReference type="KEGG" id="lkm:EFP84_12715"/>
<name>A0AAD0XPE0_9LEPT</name>
<dbReference type="GO" id="GO:1901170">
    <property type="term" value="P:naphthalene catabolic process"/>
    <property type="evidence" value="ECO:0007669"/>
    <property type="project" value="InterPro"/>
</dbReference>
<feature type="active site" description="Nucleophile" evidence="2">
    <location>
        <position position="15"/>
    </location>
</feature>
<dbReference type="InterPro" id="IPR036249">
    <property type="entry name" value="Thioredoxin-like_sf"/>
</dbReference>
<dbReference type="EC" id="5.99.1.4" evidence="1"/>